<sequence>MSGTPITGESSNSKVAAVFATTTAARDAAREVVAALSLDAGQVKVITPSEPHPGRKLEPESRGIWHTIVLAHIKLGIVGAVLGLVAFAIAYAMGIRYVTSSPVATALVLLFFGTVAGLFMGGLVSLRPDHDRYVLAAREAMDHGRTTVVVHAFTAAQADQAADLLRGQGGEVTSTL</sequence>
<keyword evidence="1" id="KW-0472">Membrane</keyword>
<keyword evidence="3" id="KW-1185">Reference proteome</keyword>
<evidence type="ECO:0008006" key="4">
    <source>
        <dbReference type="Google" id="ProtNLM"/>
    </source>
</evidence>
<gene>
    <name evidence="2" type="ORF">N799_01240</name>
</gene>
<feature type="transmembrane region" description="Helical" evidence="1">
    <location>
        <begin position="103"/>
        <end position="126"/>
    </location>
</feature>
<dbReference type="EMBL" id="AVPT01000001">
    <property type="protein sequence ID" value="KGM57815.1"/>
    <property type="molecule type" value="Genomic_DNA"/>
</dbReference>
<evidence type="ECO:0000313" key="2">
    <source>
        <dbReference type="EMBL" id="KGM57815.1"/>
    </source>
</evidence>
<protein>
    <recommendedName>
        <fullName evidence="4">Riboflavin biosynthesis protein RibA</fullName>
    </recommendedName>
</protein>
<keyword evidence="1" id="KW-1133">Transmembrane helix</keyword>
<accession>A0A0A0F5Q7</accession>
<evidence type="ECO:0000256" key="1">
    <source>
        <dbReference type="SAM" id="Phobius"/>
    </source>
</evidence>
<dbReference type="STRING" id="913325.N799_01240"/>
<evidence type="ECO:0000313" key="3">
    <source>
        <dbReference type="Proteomes" id="UP000029989"/>
    </source>
</evidence>
<dbReference type="eggNOG" id="ENOG5032UNU">
    <property type="taxonomic scope" value="Bacteria"/>
</dbReference>
<organism evidence="2 3">
    <name type="scientific">Lysobacter arseniciresistens ZS79</name>
    <dbReference type="NCBI Taxonomy" id="913325"/>
    <lineage>
        <taxon>Bacteria</taxon>
        <taxon>Pseudomonadati</taxon>
        <taxon>Pseudomonadota</taxon>
        <taxon>Gammaproteobacteria</taxon>
        <taxon>Lysobacterales</taxon>
        <taxon>Lysobacteraceae</taxon>
        <taxon>Novilysobacter</taxon>
    </lineage>
</organism>
<reference evidence="2 3" key="1">
    <citation type="journal article" date="2015" name="Stand. Genomic Sci.">
        <title>Genomic information of the arsenic-resistant bacterium Lysobacter arseniciresistens type strain ZS79(T) and comparison of Lysobacter draft genomes.</title>
        <authorList>
            <person name="Liu L."/>
            <person name="Zhang S."/>
            <person name="Luo M."/>
            <person name="Wang G."/>
        </authorList>
    </citation>
    <scope>NUCLEOTIDE SEQUENCE [LARGE SCALE GENOMIC DNA]</scope>
    <source>
        <strain evidence="2 3">ZS79</strain>
    </source>
</reference>
<dbReference type="Proteomes" id="UP000029989">
    <property type="component" value="Unassembled WGS sequence"/>
</dbReference>
<proteinExistence type="predicted"/>
<feature type="transmembrane region" description="Helical" evidence="1">
    <location>
        <begin position="64"/>
        <end position="91"/>
    </location>
</feature>
<comment type="caution">
    <text evidence="2">The sequence shown here is derived from an EMBL/GenBank/DDBJ whole genome shotgun (WGS) entry which is preliminary data.</text>
</comment>
<dbReference type="AlphaFoldDB" id="A0A0A0F5Q7"/>
<keyword evidence="1" id="KW-0812">Transmembrane</keyword>
<dbReference type="RefSeq" id="WP_036206829.1">
    <property type="nucleotide sequence ID" value="NZ_AVPT01000001.1"/>
</dbReference>
<name>A0A0A0F5Q7_9GAMM</name>
<dbReference type="OrthoDB" id="8562850at2"/>